<keyword evidence="3" id="KW-0175">Coiled coil</keyword>
<evidence type="ECO:0000256" key="3">
    <source>
        <dbReference type="SAM" id="Coils"/>
    </source>
</evidence>
<keyword evidence="7" id="KW-1185">Reference proteome</keyword>
<sequence>MMRPTSPAAMALLRSTVSEASRVPLRTRQTATPCIFCANHKYRSHSAPQRYSSTSSKADASKPHTHYSLFPESLPAGPPPSGRFHVDLPSLKKEFLQLQAQAHPDRHPPATKIKAQALSARINEAYKTLQNPLLRAQYLLSLRGIDVHVDESAKVEDPQLLMEVLEAREQIEEAENEEDLVEMKAQNEDRIANSVKILEEAFEKDDVEGAKHEAVRLRYWINIEDSLQNWEKGKPVVLAH</sequence>
<dbReference type="Proteomes" id="UP000800093">
    <property type="component" value="Unassembled WGS sequence"/>
</dbReference>
<feature type="coiled-coil region" evidence="3">
    <location>
        <begin position="157"/>
        <end position="191"/>
    </location>
</feature>
<dbReference type="NCBIfam" id="TIGR00714">
    <property type="entry name" value="hscB"/>
    <property type="match status" value="1"/>
</dbReference>
<dbReference type="InterPro" id="IPR004640">
    <property type="entry name" value="HscB"/>
</dbReference>
<name>A0A9P4TQY3_9PLEO</name>
<dbReference type="CDD" id="cd06257">
    <property type="entry name" value="DnaJ"/>
    <property type="match status" value="1"/>
</dbReference>
<evidence type="ECO:0000259" key="5">
    <source>
        <dbReference type="PROSITE" id="PS50076"/>
    </source>
</evidence>
<dbReference type="InterPro" id="IPR009073">
    <property type="entry name" value="HscB_oligo_C"/>
</dbReference>
<dbReference type="GO" id="GO:0005739">
    <property type="term" value="C:mitochondrion"/>
    <property type="evidence" value="ECO:0007669"/>
    <property type="project" value="TreeGrafter"/>
</dbReference>
<dbReference type="SMART" id="SM00271">
    <property type="entry name" value="DnaJ"/>
    <property type="match status" value="1"/>
</dbReference>
<accession>A0A9P4TQY3</accession>
<evidence type="ECO:0000256" key="2">
    <source>
        <dbReference type="ARBA" id="ARBA00023186"/>
    </source>
</evidence>
<proteinExistence type="inferred from homology"/>
<evidence type="ECO:0000256" key="4">
    <source>
        <dbReference type="SAM" id="MobiDB-lite"/>
    </source>
</evidence>
<dbReference type="InterPro" id="IPR036869">
    <property type="entry name" value="J_dom_sf"/>
</dbReference>
<feature type="domain" description="J" evidence="5">
    <location>
        <begin position="65"/>
        <end position="142"/>
    </location>
</feature>
<dbReference type="SUPFAM" id="SSF47144">
    <property type="entry name" value="HSC20 (HSCB), C-terminal oligomerisation domain"/>
    <property type="match status" value="1"/>
</dbReference>
<dbReference type="EMBL" id="ML986579">
    <property type="protein sequence ID" value="KAF2270427.1"/>
    <property type="molecule type" value="Genomic_DNA"/>
</dbReference>
<dbReference type="InterPro" id="IPR036386">
    <property type="entry name" value="HscB_C_sf"/>
</dbReference>
<comment type="caution">
    <text evidence="6">The sequence shown here is derived from an EMBL/GenBank/DDBJ whole genome shotgun (WGS) entry which is preliminary data.</text>
</comment>
<dbReference type="Gene3D" id="1.10.287.110">
    <property type="entry name" value="DnaJ domain"/>
    <property type="match status" value="1"/>
</dbReference>
<reference evidence="7" key="1">
    <citation type="journal article" date="2020" name="Stud. Mycol.">
        <title>101 Dothideomycetes genomes: A test case for predicting lifestyles and emergence of pathogens.</title>
        <authorList>
            <person name="Haridas S."/>
            <person name="Albert R."/>
            <person name="Binder M."/>
            <person name="Bloem J."/>
            <person name="LaButti K."/>
            <person name="Salamov A."/>
            <person name="Andreopoulos B."/>
            <person name="Baker S."/>
            <person name="Barry K."/>
            <person name="Bills G."/>
            <person name="Bluhm B."/>
            <person name="Cannon C."/>
            <person name="Castanera R."/>
            <person name="Culley D."/>
            <person name="Daum C."/>
            <person name="Ezra D."/>
            <person name="Gonzalez J."/>
            <person name="Henrissat B."/>
            <person name="Kuo A."/>
            <person name="Liang C."/>
            <person name="Lipzen A."/>
            <person name="Lutzoni F."/>
            <person name="Magnuson J."/>
            <person name="Mondo S."/>
            <person name="Nolan M."/>
            <person name="Ohm R."/>
            <person name="Pangilinan J."/>
            <person name="Park H.-J."/>
            <person name="Ramirez L."/>
            <person name="Alfaro M."/>
            <person name="Sun H."/>
            <person name="Tritt A."/>
            <person name="Yoshinaga Y."/>
            <person name="Zwiers L.-H."/>
            <person name="Turgeon B."/>
            <person name="Goodwin S."/>
            <person name="Spatafora J."/>
            <person name="Crous P."/>
            <person name="Grigoriev I."/>
        </authorList>
    </citation>
    <scope>NUCLEOTIDE SEQUENCE [LARGE SCALE GENOMIC DNA]</scope>
    <source>
        <strain evidence="7">CBS 304.66</strain>
    </source>
</reference>
<evidence type="ECO:0000313" key="7">
    <source>
        <dbReference type="Proteomes" id="UP000800093"/>
    </source>
</evidence>
<comment type="similarity">
    <text evidence="1">Belongs to the HscB family.</text>
</comment>
<dbReference type="PANTHER" id="PTHR14021">
    <property type="entry name" value="IRON-SULFUR CLUSTER CO-CHAPERONE PROTEIN HSCB"/>
    <property type="match status" value="1"/>
</dbReference>
<dbReference type="OrthoDB" id="448954at2759"/>
<dbReference type="GO" id="GO:0051259">
    <property type="term" value="P:protein complex oligomerization"/>
    <property type="evidence" value="ECO:0007669"/>
    <property type="project" value="InterPro"/>
</dbReference>
<dbReference type="Pfam" id="PF00226">
    <property type="entry name" value="DnaJ"/>
    <property type="match status" value="1"/>
</dbReference>
<dbReference type="SUPFAM" id="SSF46565">
    <property type="entry name" value="Chaperone J-domain"/>
    <property type="match status" value="1"/>
</dbReference>
<keyword evidence="2" id="KW-0143">Chaperone</keyword>
<dbReference type="GO" id="GO:0051087">
    <property type="term" value="F:protein-folding chaperone binding"/>
    <property type="evidence" value="ECO:0007669"/>
    <property type="project" value="InterPro"/>
</dbReference>
<feature type="region of interest" description="Disordered" evidence="4">
    <location>
        <begin position="47"/>
        <end position="79"/>
    </location>
</feature>
<organism evidence="6 7">
    <name type="scientific">Lojkania enalia</name>
    <dbReference type="NCBI Taxonomy" id="147567"/>
    <lineage>
        <taxon>Eukaryota</taxon>
        <taxon>Fungi</taxon>
        <taxon>Dikarya</taxon>
        <taxon>Ascomycota</taxon>
        <taxon>Pezizomycotina</taxon>
        <taxon>Dothideomycetes</taxon>
        <taxon>Pleosporomycetidae</taxon>
        <taxon>Pleosporales</taxon>
        <taxon>Pleosporales incertae sedis</taxon>
        <taxon>Lojkania</taxon>
    </lineage>
</organism>
<evidence type="ECO:0000313" key="6">
    <source>
        <dbReference type="EMBL" id="KAF2270427.1"/>
    </source>
</evidence>
<dbReference type="Pfam" id="PF07743">
    <property type="entry name" value="HSCB_C"/>
    <property type="match status" value="1"/>
</dbReference>
<protein>
    <submittedName>
        <fullName evidence="6">Co-chaperone Hsc20</fullName>
    </submittedName>
</protein>
<dbReference type="GO" id="GO:0044571">
    <property type="term" value="P:[2Fe-2S] cluster assembly"/>
    <property type="evidence" value="ECO:0007669"/>
    <property type="project" value="InterPro"/>
</dbReference>
<dbReference type="InterPro" id="IPR001623">
    <property type="entry name" value="DnaJ_domain"/>
</dbReference>
<dbReference type="AlphaFoldDB" id="A0A9P4TQY3"/>
<dbReference type="GO" id="GO:0001671">
    <property type="term" value="F:ATPase activator activity"/>
    <property type="evidence" value="ECO:0007669"/>
    <property type="project" value="InterPro"/>
</dbReference>
<dbReference type="PROSITE" id="PS50076">
    <property type="entry name" value="DNAJ_2"/>
    <property type="match status" value="1"/>
</dbReference>
<dbReference type="PANTHER" id="PTHR14021:SF15">
    <property type="entry name" value="IRON-SULFUR CLUSTER CO-CHAPERONE PROTEIN HSCB"/>
    <property type="match status" value="1"/>
</dbReference>
<dbReference type="Gene3D" id="1.20.1280.20">
    <property type="entry name" value="HscB, C-terminal domain"/>
    <property type="match status" value="1"/>
</dbReference>
<evidence type="ECO:0000256" key="1">
    <source>
        <dbReference type="ARBA" id="ARBA00010476"/>
    </source>
</evidence>
<feature type="compositionally biased region" description="Polar residues" evidence="4">
    <location>
        <begin position="47"/>
        <end position="58"/>
    </location>
</feature>
<gene>
    <name evidence="6" type="ORF">CC78DRAFT_132688</name>
</gene>